<reference evidence="1 2" key="1">
    <citation type="journal article" date="2020" name="Mol. Biol. Evol.">
        <title>Distinct Expression and Methylation Patterns for Genes with Different Fates following a Single Whole-Genome Duplication in Flowering Plants.</title>
        <authorList>
            <person name="Shi T."/>
            <person name="Rahmani R.S."/>
            <person name="Gugger P.F."/>
            <person name="Wang M."/>
            <person name="Li H."/>
            <person name="Zhang Y."/>
            <person name="Li Z."/>
            <person name="Wang Q."/>
            <person name="Van de Peer Y."/>
            <person name="Marchal K."/>
            <person name="Chen J."/>
        </authorList>
    </citation>
    <scope>NUCLEOTIDE SEQUENCE [LARGE SCALE GENOMIC DNA]</scope>
    <source>
        <tissue evidence="1">Leaf</tissue>
    </source>
</reference>
<evidence type="ECO:0000313" key="2">
    <source>
        <dbReference type="Proteomes" id="UP000607653"/>
    </source>
</evidence>
<protein>
    <submittedName>
        <fullName evidence="1">Uncharacterized protein</fullName>
    </submittedName>
</protein>
<accession>A0A822ZUG7</accession>
<dbReference type="AlphaFoldDB" id="A0A822ZUG7"/>
<proteinExistence type="predicted"/>
<comment type="caution">
    <text evidence="1">The sequence shown here is derived from an EMBL/GenBank/DDBJ whole genome shotgun (WGS) entry which is preliminary data.</text>
</comment>
<sequence length="142" mass="16351">MLVEGGNSNEAYCKHIPFGYLQHHYTAVNDKKLNSYVSSFNFQEPSYGPTRTAIYFSEPGKRCNTLPQIYNAELSLICAILTLSTDLHLHWLKFTPHLFSLLLCFTKTSDSLEHTAHGYYKLRIIWLNDVCIHLHSHPQYGC</sequence>
<gene>
    <name evidence="1" type="ORF">HUJ06_018464</name>
</gene>
<name>A0A822ZUG7_NELNU</name>
<dbReference type="EMBL" id="DUZY01000008">
    <property type="protein sequence ID" value="DAD48527.1"/>
    <property type="molecule type" value="Genomic_DNA"/>
</dbReference>
<keyword evidence="2" id="KW-1185">Reference proteome</keyword>
<organism evidence="1 2">
    <name type="scientific">Nelumbo nucifera</name>
    <name type="common">Sacred lotus</name>
    <dbReference type="NCBI Taxonomy" id="4432"/>
    <lineage>
        <taxon>Eukaryota</taxon>
        <taxon>Viridiplantae</taxon>
        <taxon>Streptophyta</taxon>
        <taxon>Embryophyta</taxon>
        <taxon>Tracheophyta</taxon>
        <taxon>Spermatophyta</taxon>
        <taxon>Magnoliopsida</taxon>
        <taxon>Proteales</taxon>
        <taxon>Nelumbonaceae</taxon>
        <taxon>Nelumbo</taxon>
    </lineage>
</organism>
<dbReference type="Proteomes" id="UP000607653">
    <property type="component" value="Unassembled WGS sequence"/>
</dbReference>
<evidence type="ECO:0000313" key="1">
    <source>
        <dbReference type="EMBL" id="DAD48527.1"/>
    </source>
</evidence>